<evidence type="ECO:0000313" key="2">
    <source>
        <dbReference type="EMBL" id="MED6123054.1"/>
    </source>
</evidence>
<proteinExistence type="predicted"/>
<comment type="caution">
    <text evidence="2">The sequence shown here is derived from an EMBL/GenBank/DDBJ whole genome shotgun (WGS) entry which is preliminary data.</text>
</comment>
<dbReference type="Proteomes" id="UP001341840">
    <property type="component" value="Unassembled WGS sequence"/>
</dbReference>
<evidence type="ECO:0000313" key="3">
    <source>
        <dbReference type="Proteomes" id="UP001341840"/>
    </source>
</evidence>
<keyword evidence="3" id="KW-1185">Reference proteome</keyword>
<reference evidence="2 3" key="1">
    <citation type="journal article" date="2023" name="Plants (Basel)">
        <title>Bridging the Gap: Combining Genomics and Transcriptomics Approaches to Understand Stylosanthes scabra, an Orphan Legume from the Brazilian Caatinga.</title>
        <authorList>
            <person name="Ferreira-Neto J.R.C."/>
            <person name="da Silva M.D."/>
            <person name="Binneck E."/>
            <person name="de Melo N.F."/>
            <person name="da Silva R.H."/>
            <person name="de Melo A.L.T.M."/>
            <person name="Pandolfi V."/>
            <person name="Bustamante F.O."/>
            <person name="Brasileiro-Vidal A.C."/>
            <person name="Benko-Iseppon A.M."/>
        </authorList>
    </citation>
    <scope>NUCLEOTIDE SEQUENCE [LARGE SCALE GENOMIC DNA]</scope>
    <source>
        <tissue evidence="2">Leaves</tissue>
    </source>
</reference>
<dbReference type="EMBL" id="JASCZI010030488">
    <property type="protein sequence ID" value="MED6123054.1"/>
    <property type="molecule type" value="Genomic_DNA"/>
</dbReference>
<organism evidence="2 3">
    <name type="scientific">Stylosanthes scabra</name>
    <dbReference type="NCBI Taxonomy" id="79078"/>
    <lineage>
        <taxon>Eukaryota</taxon>
        <taxon>Viridiplantae</taxon>
        <taxon>Streptophyta</taxon>
        <taxon>Embryophyta</taxon>
        <taxon>Tracheophyta</taxon>
        <taxon>Spermatophyta</taxon>
        <taxon>Magnoliopsida</taxon>
        <taxon>eudicotyledons</taxon>
        <taxon>Gunneridae</taxon>
        <taxon>Pentapetalae</taxon>
        <taxon>rosids</taxon>
        <taxon>fabids</taxon>
        <taxon>Fabales</taxon>
        <taxon>Fabaceae</taxon>
        <taxon>Papilionoideae</taxon>
        <taxon>50 kb inversion clade</taxon>
        <taxon>dalbergioids sensu lato</taxon>
        <taxon>Dalbergieae</taxon>
        <taxon>Pterocarpus clade</taxon>
        <taxon>Stylosanthes</taxon>
    </lineage>
</organism>
<sequence length="255" mass="29468">MDLNINPDEQRQQHELDERIFYLTVDPYEENHEFPRVFYRKFMRTLRDRIMIIDDRKNEVELKLQRSLGSAHIVAGVDNLLLSTKFLKENFETSSTNKPNVQCRKRRRQDNEAESPLRTLPGQMAPPQEHLPIGVCVAPTKRSARRKSSQSSVGNPTSNHVLGSFLALHSQISKMNPQQIWLPSTPYAMDANTFYDFLPSKENEPPRIYTFFCFLSEDEIGAEDLALPPIFVRKAFPSQMGDLRVLTMDGCDYDM</sequence>
<accession>A0ABU6RGC6</accession>
<feature type="region of interest" description="Disordered" evidence="1">
    <location>
        <begin position="93"/>
        <end position="125"/>
    </location>
</feature>
<gene>
    <name evidence="2" type="ORF">PIB30_045678</name>
</gene>
<name>A0ABU6RGC6_9FABA</name>
<protein>
    <submittedName>
        <fullName evidence="2">Uncharacterized protein</fullName>
    </submittedName>
</protein>
<evidence type="ECO:0000256" key="1">
    <source>
        <dbReference type="SAM" id="MobiDB-lite"/>
    </source>
</evidence>